<dbReference type="Proteomes" id="UP000256977">
    <property type="component" value="Unassembled WGS sequence"/>
</dbReference>
<dbReference type="RefSeq" id="WP_116060390.1">
    <property type="nucleotide sequence ID" value="NZ_QRDZ01000006.1"/>
</dbReference>
<dbReference type="SUPFAM" id="SSF69304">
    <property type="entry name" value="Tricorn protease N-terminal domain"/>
    <property type="match status" value="1"/>
</dbReference>
<name>A0A3D9KEI9_9BACL</name>
<evidence type="ECO:0000313" key="2">
    <source>
        <dbReference type="Proteomes" id="UP000256977"/>
    </source>
</evidence>
<keyword evidence="2" id="KW-1185">Reference proteome</keyword>
<evidence type="ECO:0000313" key="1">
    <source>
        <dbReference type="EMBL" id="RED84227.1"/>
    </source>
</evidence>
<organism evidence="1 2">
    <name type="scientific">Cohnella phaseoli</name>
    <dbReference type="NCBI Taxonomy" id="456490"/>
    <lineage>
        <taxon>Bacteria</taxon>
        <taxon>Bacillati</taxon>
        <taxon>Bacillota</taxon>
        <taxon>Bacilli</taxon>
        <taxon>Bacillales</taxon>
        <taxon>Paenibacillaceae</taxon>
        <taxon>Cohnella</taxon>
    </lineage>
</organism>
<reference evidence="1 2" key="1">
    <citation type="submission" date="2018-07" db="EMBL/GenBank/DDBJ databases">
        <title>Genomic Encyclopedia of Type Strains, Phase III (KMG-III): the genomes of soil and plant-associated and newly described type strains.</title>
        <authorList>
            <person name="Whitman W."/>
        </authorList>
    </citation>
    <scope>NUCLEOTIDE SEQUENCE [LARGE SCALE GENOMIC DNA]</scope>
    <source>
        <strain evidence="1 2">CECT 7287</strain>
    </source>
</reference>
<dbReference type="PROSITE" id="PS51257">
    <property type="entry name" value="PROKAR_LIPOPROTEIN"/>
    <property type="match status" value="1"/>
</dbReference>
<dbReference type="EMBL" id="QRDZ01000006">
    <property type="protein sequence ID" value="RED84227.1"/>
    <property type="molecule type" value="Genomic_DNA"/>
</dbReference>
<gene>
    <name evidence="1" type="ORF">DFP98_10698</name>
</gene>
<accession>A0A3D9KEI9</accession>
<dbReference type="OrthoDB" id="2599765at2"/>
<protein>
    <submittedName>
        <fullName evidence="1">Uncharacterized protein</fullName>
    </submittedName>
</protein>
<comment type="caution">
    <text evidence="1">The sequence shown here is derived from an EMBL/GenBank/DDBJ whole genome shotgun (WGS) entry which is preliminary data.</text>
</comment>
<proteinExistence type="predicted"/>
<dbReference type="AlphaFoldDB" id="A0A3D9KEI9"/>
<sequence length="424" mass="46245">MSIDLGKTRAFALIGLITGGLLLASCSDRNINLSPAAVGESLSQEEGPAAGAATNVAHEQPIPGDEETFQTYVLASIPERSIYLFAEENGVTLQVGDLTRQYDWIYMTPRGIEPRLKIGDFDADGQDELAVNLYIGSGTGISVEELHVVELDDLRDYPLSVDDVRSQIDQAIDRLKASHDIPGRYADKELSFGNWIGYEIAGAGLQVVIGLGVPEQGAMPEYIGELTAEVGYKEGKYELTDFRFVEDEQAAASHGESGLAELGVNNESAESPDGKYVVEAYGVNEGIAAGGLHPAEGIRLVKASSGEELWSTMGYYSHSFVWSPNSRYAAVSYEARTWGGTIVIDARDGSEIELPDLEALRREWGGETTVNEHRSDPLFRSEEWLDDRRLRVSFEWFGANGEGYSGEYVYDVPGGKLLELRPNA</sequence>